<dbReference type="InterPro" id="IPR050360">
    <property type="entry name" value="MFS_Sugar_Transporters"/>
</dbReference>
<gene>
    <name evidence="9" type="ORF">CC84DRAFT_1083864</name>
</gene>
<comment type="similarity">
    <text evidence="2">Belongs to the major facilitator superfamily. Sugar transporter (TC 2.A.1.1) family.</text>
</comment>
<dbReference type="Gene3D" id="1.20.1250.20">
    <property type="entry name" value="MFS general substrate transporter like domains"/>
    <property type="match status" value="1"/>
</dbReference>
<dbReference type="RefSeq" id="XP_018040090.1">
    <property type="nucleotide sequence ID" value="XM_018174024.1"/>
</dbReference>
<evidence type="ECO:0000313" key="10">
    <source>
        <dbReference type="Proteomes" id="UP000077069"/>
    </source>
</evidence>
<protein>
    <submittedName>
        <fullName evidence="9">General substrate transporter</fullName>
    </submittedName>
</protein>
<dbReference type="GO" id="GO:0016020">
    <property type="term" value="C:membrane"/>
    <property type="evidence" value="ECO:0007669"/>
    <property type="project" value="UniProtKB-SubCell"/>
</dbReference>
<evidence type="ECO:0000259" key="8">
    <source>
        <dbReference type="PROSITE" id="PS50850"/>
    </source>
</evidence>
<sequence>YWGLCASRVIWEALVPIVFSAHSCYGYHQAVTDNVLVMQSFVGAFPLTDTVNTTGATEEHNSTIQGVSVALFNLGSSVGALLCMKFGDLLGRRMTIFVSAIITIMGTILMASWFQLAQLIVARLILGVGSGGYTATIPMSGVQHRGSFINAEGIFIGVEIVIALLIELGLFFVNGYSVSWRFPFALQIVFLVVVVALVFTLPESSS</sequence>
<dbReference type="Pfam" id="PF00083">
    <property type="entry name" value="Sugar_tr"/>
    <property type="match status" value="1"/>
</dbReference>
<dbReference type="Proteomes" id="UP000077069">
    <property type="component" value="Unassembled WGS sequence"/>
</dbReference>
<dbReference type="OrthoDB" id="6612291at2759"/>
<name>A0A177CQC4_9PLEO</name>
<evidence type="ECO:0000313" key="9">
    <source>
        <dbReference type="EMBL" id="OAG09725.1"/>
    </source>
</evidence>
<dbReference type="AlphaFoldDB" id="A0A177CQC4"/>
<dbReference type="InterPro" id="IPR005828">
    <property type="entry name" value="MFS_sugar_transport-like"/>
</dbReference>
<evidence type="ECO:0000256" key="2">
    <source>
        <dbReference type="ARBA" id="ARBA00010992"/>
    </source>
</evidence>
<dbReference type="SUPFAM" id="SSF103473">
    <property type="entry name" value="MFS general substrate transporter"/>
    <property type="match status" value="1"/>
</dbReference>
<feature type="transmembrane region" description="Helical" evidence="6">
    <location>
        <begin position="154"/>
        <end position="176"/>
    </location>
</feature>
<dbReference type="GO" id="GO:0005351">
    <property type="term" value="F:carbohydrate:proton symporter activity"/>
    <property type="evidence" value="ECO:0007669"/>
    <property type="project" value="TreeGrafter"/>
</dbReference>
<dbReference type="EMBL" id="KV441549">
    <property type="protein sequence ID" value="OAG09725.1"/>
    <property type="molecule type" value="Genomic_DNA"/>
</dbReference>
<dbReference type="PANTHER" id="PTHR48022">
    <property type="entry name" value="PLASTIDIC GLUCOSE TRANSPORTER 4"/>
    <property type="match status" value="1"/>
</dbReference>
<evidence type="ECO:0000256" key="3">
    <source>
        <dbReference type="ARBA" id="ARBA00022692"/>
    </source>
</evidence>
<dbReference type="GeneID" id="28757510"/>
<evidence type="ECO:0000256" key="6">
    <source>
        <dbReference type="SAM" id="Phobius"/>
    </source>
</evidence>
<feature type="transmembrane region" description="Helical" evidence="6">
    <location>
        <begin position="182"/>
        <end position="201"/>
    </location>
</feature>
<feature type="domain" description="Major facilitator superfamily (MFS) profile" evidence="8">
    <location>
        <begin position="14"/>
        <end position="206"/>
    </location>
</feature>
<feature type="transmembrane region" description="Helical" evidence="6">
    <location>
        <begin position="120"/>
        <end position="142"/>
    </location>
</feature>
<evidence type="ECO:0000256" key="7">
    <source>
        <dbReference type="SAM" id="SignalP"/>
    </source>
</evidence>
<keyword evidence="7" id="KW-0732">Signal</keyword>
<feature type="non-terminal residue" evidence="9">
    <location>
        <position position="1"/>
    </location>
</feature>
<dbReference type="PANTHER" id="PTHR48022:SF45">
    <property type="entry name" value="MAJOR FACILITATOR SUPERFAMILY (MFS) PROFILE DOMAIN-CONTAINING PROTEIN-RELATED"/>
    <property type="match status" value="1"/>
</dbReference>
<feature type="chain" id="PRO_5008058464" evidence="7">
    <location>
        <begin position="21"/>
        <end position="206"/>
    </location>
</feature>
<dbReference type="PROSITE" id="PS50850">
    <property type="entry name" value="MFS"/>
    <property type="match status" value="1"/>
</dbReference>
<dbReference type="InterPro" id="IPR036259">
    <property type="entry name" value="MFS_trans_sf"/>
</dbReference>
<feature type="signal peptide" evidence="7">
    <location>
        <begin position="1"/>
        <end position="20"/>
    </location>
</feature>
<reference evidence="9 10" key="1">
    <citation type="submission" date="2016-05" db="EMBL/GenBank/DDBJ databases">
        <title>Comparative analysis of secretome profiles of manganese(II)-oxidizing ascomycete fungi.</title>
        <authorList>
            <consortium name="DOE Joint Genome Institute"/>
            <person name="Zeiner C.A."/>
            <person name="Purvine S.O."/>
            <person name="Zink E.M."/>
            <person name="Wu S."/>
            <person name="Pasa-Tolic L."/>
            <person name="Chaput D.L."/>
            <person name="Haridas S."/>
            <person name="Grigoriev I.V."/>
            <person name="Santelli C.M."/>
            <person name="Hansel C.M."/>
        </authorList>
    </citation>
    <scope>NUCLEOTIDE SEQUENCE [LARGE SCALE GENOMIC DNA]</scope>
    <source>
        <strain evidence="9 10">AP3s5-JAC2a</strain>
    </source>
</reference>
<accession>A0A177CQC4</accession>
<keyword evidence="3 6" id="KW-0812">Transmembrane</keyword>
<feature type="transmembrane region" description="Helical" evidence="6">
    <location>
        <begin position="96"/>
        <end position="114"/>
    </location>
</feature>
<dbReference type="InterPro" id="IPR020846">
    <property type="entry name" value="MFS_dom"/>
</dbReference>
<keyword evidence="10" id="KW-1185">Reference proteome</keyword>
<evidence type="ECO:0000256" key="5">
    <source>
        <dbReference type="ARBA" id="ARBA00023136"/>
    </source>
</evidence>
<evidence type="ECO:0000256" key="4">
    <source>
        <dbReference type="ARBA" id="ARBA00022989"/>
    </source>
</evidence>
<keyword evidence="5 6" id="KW-0472">Membrane</keyword>
<evidence type="ECO:0000256" key="1">
    <source>
        <dbReference type="ARBA" id="ARBA00004141"/>
    </source>
</evidence>
<dbReference type="InParanoid" id="A0A177CQC4"/>
<proteinExistence type="inferred from homology"/>
<organism evidence="9 10">
    <name type="scientific">Paraphaeosphaeria sporulosa</name>
    <dbReference type="NCBI Taxonomy" id="1460663"/>
    <lineage>
        <taxon>Eukaryota</taxon>
        <taxon>Fungi</taxon>
        <taxon>Dikarya</taxon>
        <taxon>Ascomycota</taxon>
        <taxon>Pezizomycotina</taxon>
        <taxon>Dothideomycetes</taxon>
        <taxon>Pleosporomycetidae</taxon>
        <taxon>Pleosporales</taxon>
        <taxon>Massarineae</taxon>
        <taxon>Didymosphaeriaceae</taxon>
        <taxon>Paraphaeosphaeria</taxon>
    </lineage>
</organism>
<keyword evidence="4 6" id="KW-1133">Transmembrane helix</keyword>
<comment type="subcellular location">
    <subcellularLocation>
        <location evidence="1">Membrane</location>
        <topology evidence="1">Multi-pass membrane protein</topology>
    </subcellularLocation>
</comment>